<proteinExistence type="predicted"/>
<dbReference type="RefSeq" id="WP_200347877.1">
    <property type="nucleotide sequence ID" value="NZ_NRSJ01000041.1"/>
</dbReference>
<evidence type="ECO:0000313" key="2">
    <source>
        <dbReference type="EMBL" id="MBK1706429.1"/>
    </source>
</evidence>
<reference evidence="2" key="1">
    <citation type="submission" date="2017-08" db="EMBL/GenBank/DDBJ databases">
        <authorList>
            <person name="Imhoff J.F."/>
            <person name="Rahn T."/>
            <person name="Kuenzel S."/>
            <person name="Neulinger S.C."/>
        </authorList>
    </citation>
    <scope>NUCLEOTIDE SEQUENCE</scope>
    <source>
        <strain evidence="2">DSM 11080</strain>
    </source>
</reference>
<accession>A0AAJ0XB27</accession>
<protein>
    <recommendedName>
        <fullName evidence="4">Tetratricopeptide repeat-containing protein</fullName>
    </recommendedName>
</protein>
<feature type="region of interest" description="Disordered" evidence="1">
    <location>
        <begin position="308"/>
        <end position="383"/>
    </location>
</feature>
<dbReference type="Gene3D" id="1.25.40.10">
    <property type="entry name" value="Tetratricopeptide repeat domain"/>
    <property type="match status" value="1"/>
</dbReference>
<dbReference type="AlphaFoldDB" id="A0AAJ0XB27"/>
<dbReference type="EMBL" id="NRSJ01000041">
    <property type="protein sequence ID" value="MBK1706429.1"/>
    <property type="molecule type" value="Genomic_DNA"/>
</dbReference>
<evidence type="ECO:0008006" key="4">
    <source>
        <dbReference type="Google" id="ProtNLM"/>
    </source>
</evidence>
<evidence type="ECO:0000256" key="1">
    <source>
        <dbReference type="SAM" id="MobiDB-lite"/>
    </source>
</evidence>
<dbReference type="Proteomes" id="UP001296776">
    <property type="component" value="Unassembled WGS sequence"/>
</dbReference>
<keyword evidence="3" id="KW-1185">Reference proteome</keyword>
<gene>
    <name evidence="2" type="ORF">CKO40_18200</name>
</gene>
<name>A0AAJ0XB27_9GAMM</name>
<reference evidence="2" key="2">
    <citation type="journal article" date="2020" name="Microorganisms">
        <title>Osmotic Adaptation and Compatible Solute Biosynthesis of Phototrophic Bacteria as Revealed from Genome Analyses.</title>
        <authorList>
            <person name="Imhoff J.F."/>
            <person name="Rahn T."/>
            <person name="Kunzel S."/>
            <person name="Keller A."/>
            <person name="Neulinger S.C."/>
        </authorList>
    </citation>
    <scope>NUCLEOTIDE SEQUENCE</scope>
    <source>
        <strain evidence="2">DSM 11080</strain>
    </source>
</reference>
<comment type="caution">
    <text evidence="2">The sequence shown here is derived from an EMBL/GenBank/DDBJ whole genome shotgun (WGS) entry which is preliminary data.</text>
</comment>
<dbReference type="InterPro" id="IPR011990">
    <property type="entry name" value="TPR-like_helical_dom_sf"/>
</dbReference>
<sequence length="383" mass="42505">MSERELDRIRRRFSNAYRARDYAESARLAAEGLALAEARGDLATQTRMRVWLGESHWQRKESAEAIAALRPAAAAQPPADPTDVFSAISTLLNIALIEQPLAEIRALLAQGDAQLEASGRQHARHMLDLSRGELAARRGDWPAARAHFQDAYAHQRGDDEGPRFTLGSYLIKLAEASFMLGDRESLLDWSKALNEIPKEVEGDRLRAEQARLLCYRAGIAVPPGARGGAAATARRLLCWLEEIEGHRADYARDALHALLLQGDWLSVETWLDYPGIGDVPLMRGDLHLARARKELGLPMRDLDWPGSPPAADLAAHHPARPAKAPDDLAAARTQYEQQRDWARQEDARLETDHHQRRLDARLQQVETASGGSHQAASAERVEP</sequence>
<evidence type="ECO:0000313" key="3">
    <source>
        <dbReference type="Proteomes" id="UP001296776"/>
    </source>
</evidence>
<dbReference type="SUPFAM" id="SSF48452">
    <property type="entry name" value="TPR-like"/>
    <property type="match status" value="1"/>
</dbReference>
<organism evidence="2 3">
    <name type="scientific">Halochromatium glycolicum</name>
    <dbReference type="NCBI Taxonomy" id="85075"/>
    <lineage>
        <taxon>Bacteria</taxon>
        <taxon>Pseudomonadati</taxon>
        <taxon>Pseudomonadota</taxon>
        <taxon>Gammaproteobacteria</taxon>
        <taxon>Chromatiales</taxon>
        <taxon>Chromatiaceae</taxon>
        <taxon>Halochromatium</taxon>
    </lineage>
</organism>
<feature type="compositionally biased region" description="Polar residues" evidence="1">
    <location>
        <begin position="364"/>
        <end position="375"/>
    </location>
</feature>
<feature type="compositionally biased region" description="Basic and acidic residues" evidence="1">
    <location>
        <begin position="337"/>
        <end position="360"/>
    </location>
</feature>